<feature type="region of interest" description="Disordered" evidence="1">
    <location>
        <begin position="689"/>
        <end position="731"/>
    </location>
</feature>
<keyword evidence="3" id="KW-1185">Reference proteome</keyword>
<dbReference type="EMBL" id="SEYY01024897">
    <property type="protein sequence ID" value="KAB7493810.1"/>
    <property type="molecule type" value="Genomic_DNA"/>
</dbReference>
<gene>
    <name evidence="2" type="ORF">Anas_10160</name>
</gene>
<feature type="compositionally biased region" description="Polar residues" evidence="1">
    <location>
        <begin position="782"/>
        <end position="791"/>
    </location>
</feature>
<comment type="caution">
    <text evidence="2">The sequence shown here is derived from an EMBL/GenBank/DDBJ whole genome shotgun (WGS) entry which is preliminary data.</text>
</comment>
<dbReference type="OrthoDB" id="6382021at2759"/>
<proteinExistence type="predicted"/>
<dbReference type="Proteomes" id="UP000326759">
    <property type="component" value="Unassembled WGS sequence"/>
</dbReference>
<accession>A0A5N5SJC4</accession>
<evidence type="ECO:0000313" key="3">
    <source>
        <dbReference type="Proteomes" id="UP000326759"/>
    </source>
</evidence>
<dbReference type="AlphaFoldDB" id="A0A5N5SJC4"/>
<evidence type="ECO:0000313" key="2">
    <source>
        <dbReference type="EMBL" id="KAB7493810.1"/>
    </source>
</evidence>
<sequence length="853" mass="96698">MIGEYWSEIDTLRQDLLVCQLGSKNFPHKNNITPKISSVMDNELTPTISDRKNILPFPQLLKSNPPKVQVKSRRLSSITERSVDNLEVITAASVRPQSTTPISIIRKTFVNTTSKPNGTELQDTTNVSNTSSDENFSGEDKMVCLSEKYVNKLEKRSSDLSARVAACRKCLDPSHLKETKCGGGISWREFKRKERLARRKVQKEKRKRKKKEKETSKELENENEMESTTEFVLKEETTTTGKPLSDVSQIFGYQLNRVPSKSAQHQMRQNHRVSTDFRRSFNQKILRMDEALMQFTETQSAFCKELRDNLGGNLKKRGQELEALSEQIAALVRTTTAQVAMIEKLTSDQVQTGQSSIEKNLANLQVLREDQVRSFKNFHKTVFLPAMVTLTSLLGEQASAVTNMAVDIITKVEMLQDIFRTFSTRQRDSFKKITEEVDMFMSKHGNLITRSRDHAKHLHLNTENFIRELQTRMNNVVKELVLVRLQSQTFISINENTFHEISASLNKTEDVVSTLSEDLHRRVEIIREEEGDFSNDFKQETDLISSRTENGVSEVLMRNHAAISQIGETELDTRAFSNNGEAAWNEMYDNQETELRQEADMLANKLRSQTHHTQNILSGLRGTASTHEQVLEQQRTDFQGFIRKRQDALDSQCSSISDWALLMSSELRNRDEDLHRFLNEELRLSPAIPSSGVTERNEYHVSSLPNESLSHGSSSSSSTTPDILSTAKDDKLTNVTSHITEASSERENIQSSVTSEGNRSIPLLNAILFPYNSSHSESSSSVNLRETSRPLSSIEELGGPVRGDLSGVSREDSPESLSNDIKILGNFDEFDNKIQQNDQAFGCNIKPKFFLPQ</sequence>
<feature type="region of interest" description="Disordered" evidence="1">
    <location>
        <begin position="115"/>
        <end position="136"/>
    </location>
</feature>
<feature type="compositionally biased region" description="Basic residues" evidence="1">
    <location>
        <begin position="196"/>
        <end position="211"/>
    </location>
</feature>
<name>A0A5N5SJC4_9CRUS</name>
<feature type="compositionally biased region" description="Low complexity" evidence="1">
    <location>
        <begin position="702"/>
        <end position="726"/>
    </location>
</feature>
<feature type="region of interest" description="Disordered" evidence="1">
    <location>
        <begin position="196"/>
        <end position="228"/>
    </location>
</feature>
<organism evidence="2 3">
    <name type="scientific">Armadillidium nasatum</name>
    <dbReference type="NCBI Taxonomy" id="96803"/>
    <lineage>
        <taxon>Eukaryota</taxon>
        <taxon>Metazoa</taxon>
        <taxon>Ecdysozoa</taxon>
        <taxon>Arthropoda</taxon>
        <taxon>Crustacea</taxon>
        <taxon>Multicrustacea</taxon>
        <taxon>Malacostraca</taxon>
        <taxon>Eumalacostraca</taxon>
        <taxon>Peracarida</taxon>
        <taxon>Isopoda</taxon>
        <taxon>Oniscidea</taxon>
        <taxon>Crinocheta</taxon>
        <taxon>Armadillidiidae</taxon>
        <taxon>Armadillidium</taxon>
    </lineage>
</organism>
<reference evidence="2 3" key="1">
    <citation type="journal article" date="2019" name="PLoS Biol.">
        <title>Sex chromosomes control vertical transmission of feminizing Wolbachia symbionts in an isopod.</title>
        <authorList>
            <person name="Becking T."/>
            <person name="Chebbi M.A."/>
            <person name="Giraud I."/>
            <person name="Moumen B."/>
            <person name="Laverre T."/>
            <person name="Caubet Y."/>
            <person name="Peccoud J."/>
            <person name="Gilbert C."/>
            <person name="Cordaux R."/>
        </authorList>
    </citation>
    <scope>NUCLEOTIDE SEQUENCE [LARGE SCALE GENOMIC DNA]</scope>
    <source>
        <strain evidence="2">ANa2</strain>
        <tissue evidence="2">Whole body excluding digestive tract and cuticle</tissue>
    </source>
</reference>
<evidence type="ECO:0000256" key="1">
    <source>
        <dbReference type="SAM" id="MobiDB-lite"/>
    </source>
</evidence>
<feature type="compositionally biased region" description="Polar residues" evidence="1">
    <location>
        <begin position="115"/>
        <end position="135"/>
    </location>
</feature>
<feature type="region of interest" description="Disordered" evidence="1">
    <location>
        <begin position="775"/>
        <end position="816"/>
    </location>
</feature>
<protein>
    <submittedName>
        <fullName evidence="2">Uncharacterized protein</fullName>
    </submittedName>
</protein>